<protein>
    <submittedName>
        <fullName evidence="2">ROK family protein</fullName>
    </submittedName>
</protein>
<proteinExistence type="inferred from homology"/>
<dbReference type="KEGG" id="wcp:H9Q76_00345"/>
<sequence length="321" mass="35373">MYLVFDVGGTFVKYAWMSMDGNIQEKGKYPTPTKEGESVPEFVESLGQIYDKYKDQGVEGIALSLPGLIDAENGIIRNGGGIKYLKDAHLAELLGARCDGVKISMENDGKCAALAEVWMGNAKGCKNAAVVILGTGIGGGIVINGHVHRGKDLSAGELSYFFADTLTRKDVDKIFDIDSISDMEEEYEKLPYLWSTSYSTRAFCYQVAVAKGINPKEFNGELLYKMAEEGDPVVLDMLEDFYFTTAKYLFNIFAIVDPDIILLGGGISAQPAFVEGVKRYVEKLKSISMITNFIKVDVCKFGNDSNLLGALYSFRQMYLEN</sequence>
<dbReference type="Gene3D" id="3.30.420.40">
    <property type="match status" value="2"/>
</dbReference>
<dbReference type="PANTHER" id="PTHR18964:SF170">
    <property type="entry name" value="SUGAR KINASE"/>
    <property type="match status" value="1"/>
</dbReference>
<dbReference type="InterPro" id="IPR043129">
    <property type="entry name" value="ATPase_NBD"/>
</dbReference>
<gene>
    <name evidence="2" type="ORF">H9Q76_00345</name>
</gene>
<keyword evidence="3" id="KW-1185">Reference proteome</keyword>
<evidence type="ECO:0000313" key="3">
    <source>
        <dbReference type="Proteomes" id="UP000515819"/>
    </source>
</evidence>
<dbReference type="Proteomes" id="UP000515819">
    <property type="component" value="Chromosome"/>
</dbReference>
<dbReference type="PANTHER" id="PTHR18964">
    <property type="entry name" value="ROK (REPRESSOR, ORF, KINASE) FAMILY"/>
    <property type="match status" value="1"/>
</dbReference>
<dbReference type="RefSeq" id="WP_021984219.1">
    <property type="nucleotide sequence ID" value="NZ_CP060632.1"/>
</dbReference>
<organism evidence="2 3">
    <name type="scientific">Wujia chipingensis</name>
    <dbReference type="NCBI Taxonomy" id="2763670"/>
    <lineage>
        <taxon>Bacteria</taxon>
        <taxon>Bacillati</taxon>
        <taxon>Bacillota</taxon>
        <taxon>Clostridia</taxon>
        <taxon>Lachnospirales</taxon>
        <taxon>Lachnospiraceae</taxon>
        <taxon>Wujia</taxon>
    </lineage>
</organism>
<comment type="similarity">
    <text evidence="1">Belongs to the ROK (NagC/XylR) family.</text>
</comment>
<evidence type="ECO:0000313" key="2">
    <source>
        <dbReference type="EMBL" id="QNL99800.1"/>
    </source>
</evidence>
<dbReference type="AlphaFoldDB" id="A0A7G9FML9"/>
<reference evidence="2 3" key="1">
    <citation type="submission" date="2020-08" db="EMBL/GenBank/DDBJ databases">
        <authorList>
            <person name="Liu C."/>
            <person name="Sun Q."/>
        </authorList>
    </citation>
    <scope>NUCLEOTIDE SEQUENCE [LARGE SCALE GENOMIC DNA]</scope>
    <source>
        <strain evidence="2 3">NSJ-4</strain>
    </source>
</reference>
<dbReference type="CDD" id="cd24152">
    <property type="entry name" value="ASKHA_NBD_ROK-like"/>
    <property type="match status" value="1"/>
</dbReference>
<dbReference type="Pfam" id="PF00480">
    <property type="entry name" value="ROK"/>
    <property type="match status" value="1"/>
</dbReference>
<dbReference type="InterPro" id="IPR000600">
    <property type="entry name" value="ROK"/>
</dbReference>
<name>A0A7G9FML9_9FIRM</name>
<dbReference type="SUPFAM" id="SSF53067">
    <property type="entry name" value="Actin-like ATPase domain"/>
    <property type="match status" value="1"/>
</dbReference>
<dbReference type="EMBL" id="CP060632">
    <property type="protein sequence ID" value="QNL99800.1"/>
    <property type="molecule type" value="Genomic_DNA"/>
</dbReference>
<accession>A0A7G9FML9</accession>
<evidence type="ECO:0000256" key="1">
    <source>
        <dbReference type="ARBA" id="ARBA00006479"/>
    </source>
</evidence>